<dbReference type="AlphaFoldDB" id="A0A2I0AUK0"/>
<keyword evidence="3" id="KW-1185">Reference proteome</keyword>
<evidence type="ECO:0000313" key="2">
    <source>
        <dbReference type="EMBL" id="PKA59218.1"/>
    </source>
</evidence>
<dbReference type="STRING" id="1088818.A0A2I0AUK0"/>
<comment type="similarity">
    <text evidence="1">Belongs to the senescence regulator S40 family.</text>
</comment>
<name>A0A2I0AUK0_9ASPA</name>
<dbReference type="PANTHER" id="PTHR46525">
    <property type="entry name" value="EMB|CAB72159.1"/>
    <property type="match status" value="1"/>
</dbReference>
<reference evidence="2 3" key="1">
    <citation type="journal article" date="2017" name="Nature">
        <title>The Apostasia genome and the evolution of orchids.</title>
        <authorList>
            <person name="Zhang G.Q."/>
            <person name="Liu K.W."/>
            <person name="Li Z."/>
            <person name="Lohaus R."/>
            <person name="Hsiao Y.Y."/>
            <person name="Niu S.C."/>
            <person name="Wang J.Y."/>
            <person name="Lin Y.C."/>
            <person name="Xu Q."/>
            <person name="Chen L.J."/>
            <person name="Yoshida K."/>
            <person name="Fujiwara S."/>
            <person name="Wang Z.W."/>
            <person name="Zhang Y.Q."/>
            <person name="Mitsuda N."/>
            <person name="Wang M."/>
            <person name="Liu G.H."/>
            <person name="Pecoraro L."/>
            <person name="Huang H.X."/>
            <person name="Xiao X.J."/>
            <person name="Lin M."/>
            <person name="Wu X.Y."/>
            <person name="Wu W.L."/>
            <person name="Chen Y.Y."/>
            <person name="Chang S.B."/>
            <person name="Sakamoto S."/>
            <person name="Ohme-Takagi M."/>
            <person name="Yagi M."/>
            <person name="Zeng S.J."/>
            <person name="Shen C.Y."/>
            <person name="Yeh C.M."/>
            <person name="Luo Y.B."/>
            <person name="Tsai W.C."/>
            <person name="Van de Peer Y."/>
            <person name="Liu Z.J."/>
        </authorList>
    </citation>
    <scope>NUCLEOTIDE SEQUENCE [LARGE SCALE GENOMIC DNA]</scope>
    <source>
        <strain evidence="3">cv. Shenzhen</strain>
        <tissue evidence="2">Stem</tissue>
    </source>
</reference>
<dbReference type="GO" id="GO:0010150">
    <property type="term" value="P:leaf senescence"/>
    <property type="evidence" value="ECO:0007669"/>
    <property type="project" value="UniProtKB-ARBA"/>
</dbReference>
<evidence type="ECO:0000256" key="1">
    <source>
        <dbReference type="ARBA" id="ARBA00034773"/>
    </source>
</evidence>
<proteinExistence type="inferred from homology"/>
<dbReference type="InterPro" id="IPR007608">
    <property type="entry name" value="Senescence_reg_S40"/>
</dbReference>
<accession>A0A2I0AUK0</accession>
<gene>
    <name evidence="2" type="ORF">AXF42_Ash001311</name>
</gene>
<dbReference type="EMBL" id="KZ451950">
    <property type="protein sequence ID" value="PKA59218.1"/>
    <property type="molecule type" value="Genomic_DNA"/>
</dbReference>
<sequence>MCEAVFLGIPCVRRARARGHPRCFARTLLITGWPTWPHLVSFSLLFISHPHPHPQPTHFSLFSKDYENLAMAAARNQQVLKHTIRLFSSRSSGKEGLAAGGSSVAIVADDFDESDIFWAGSSPPARPRTTWKKNIVDGSVGAIAAGSLPLSIPDRPRMLRNEEFEGAGRSAGMISGRRSQDYFFDEEEEEEEEPVVPPHEMLWRRRPESFSVVEGIGRTLKGRDLSRVRDGVWAQIGFQD</sequence>
<protein>
    <submittedName>
        <fullName evidence="2">Uncharacterized protein</fullName>
    </submittedName>
</protein>
<dbReference type="PANTHER" id="PTHR46525:SF2">
    <property type="entry name" value="EMB|CAB72159.1"/>
    <property type="match status" value="1"/>
</dbReference>
<organism evidence="2 3">
    <name type="scientific">Apostasia shenzhenica</name>
    <dbReference type="NCBI Taxonomy" id="1088818"/>
    <lineage>
        <taxon>Eukaryota</taxon>
        <taxon>Viridiplantae</taxon>
        <taxon>Streptophyta</taxon>
        <taxon>Embryophyta</taxon>
        <taxon>Tracheophyta</taxon>
        <taxon>Spermatophyta</taxon>
        <taxon>Magnoliopsida</taxon>
        <taxon>Liliopsida</taxon>
        <taxon>Asparagales</taxon>
        <taxon>Orchidaceae</taxon>
        <taxon>Apostasioideae</taxon>
        <taxon>Apostasia</taxon>
    </lineage>
</organism>
<dbReference type="Pfam" id="PF04520">
    <property type="entry name" value="Senescence_reg"/>
    <property type="match status" value="1"/>
</dbReference>
<dbReference type="OrthoDB" id="1917735at2759"/>
<dbReference type="Proteomes" id="UP000236161">
    <property type="component" value="Unassembled WGS sequence"/>
</dbReference>
<evidence type="ECO:0000313" key="3">
    <source>
        <dbReference type="Proteomes" id="UP000236161"/>
    </source>
</evidence>